<dbReference type="InterPro" id="IPR011992">
    <property type="entry name" value="EF-hand-dom_pair"/>
</dbReference>
<gene>
    <name evidence="2" type="ORF">HK107_12625</name>
</gene>
<dbReference type="PROSITE" id="PS51257">
    <property type="entry name" value="PROKAR_LIPOPROTEIN"/>
    <property type="match status" value="1"/>
</dbReference>
<comment type="caution">
    <text evidence="2">The sequence shown here is derived from an EMBL/GenBank/DDBJ whole genome shotgun (WGS) entry which is preliminary data.</text>
</comment>
<dbReference type="InterPro" id="IPR018247">
    <property type="entry name" value="EF_Hand_1_Ca_BS"/>
</dbReference>
<protein>
    <recommendedName>
        <fullName evidence="4">EF-hand domain-containing protein</fullName>
    </recommendedName>
</protein>
<name>A0A7Y3W656_9PROT</name>
<evidence type="ECO:0008006" key="4">
    <source>
        <dbReference type="Google" id="ProtNLM"/>
    </source>
</evidence>
<sequence length="184" mass="18897">MRARSFLLALPLAAACASQEPPRGGPGGQQGGRADAASMMRSAQQIARPESLFFAGMDQDSDGAVTQDEMILAGKAIFAAADGEGDGVLRPIEVSAMAETFFGTRNAPIGTSSFDRDSSASVSLSEFESFITKRFVELDENGDGILQRSELLVTMQPPARGQAGGQRGGGGRGGGGGGRGGRRG</sequence>
<dbReference type="EMBL" id="JABFCX010000003">
    <property type="protein sequence ID" value="NNU17168.1"/>
    <property type="molecule type" value="Genomic_DNA"/>
</dbReference>
<evidence type="ECO:0000256" key="1">
    <source>
        <dbReference type="SAM" id="MobiDB-lite"/>
    </source>
</evidence>
<feature type="region of interest" description="Disordered" evidence="1">
    <location>
        <begin position="154"/>
        <end position="184"/>
    </location>
</feature>
<evidence type="ECO:0000313" key="3">
    <source>
        <dbReference type="Proteomes" id="UP000536835"/>
    </source>
</evidence>
<dbReference type="AlphaFoldDB" id="A0A7Y3W656"/>
<feature type="region of interest" description="Disordered" evidence="1">
    <location>
        <begin position="17"/>
        <end position="38"/>
    </location>
</feature>
<dbReference type="RefSeq" id="WP_173200337.1">
    <property type="nucleotide sequence ID" value="NZ_JABFCX010000003.1"/>
</dbReference>
<proteinExistence type="predicted"/>
<accession>A0A7Y3W656</accession>
<dbReference type="Proteomes" id="UP000536835">
    <property type="component" value="Unassembled WGS sequence"/>
</dbReference>
<organism evidence="2 3">
    <name type="scientific">Parvularcula mediterranea</name>
    <dbReference type="NCBI Taxonomy" id="2732508"/>
    <lineage>
        <taxon>Bacteria</taxon>
        <taxon>Pseudomonadati</taxon>
        <taxon>Pseudomonadota</taxon>
        <taxon>Alphaproteobacteria</taxon>
        <taxon>Parvularculales</taxon>
        <taxon>Parvularculaceae</taxon>
        <taxon>Parvularcula</taxon>
    </lineage>
</organism>
<dbReference type="Gene3D" id="1.10.238.10">
    <property type="entry name" value="EF-hand"/>
    <property type="match status" value="1"/>
</dbReference>
<reference evidence="2 3" key="1">
    <citation type="submission" date="2020-05" db="EMBL/GenBank/DDBJ databases">
        <title>Parvularcula mediterraneae sp. nov., isolated from polypropylene straw from shallow seawater of the seashore of Laganas in Zakynthos island, Greece.</title>
        <authorList>
            <person name="Szabo I."/>
            <person name="Al-Omari J."/>
            <person name="Rado J."/>
            <person name="Szerdahelyi G.S."/>
        </authorList>
    </citation>
    <scope>NUCLEOTIDE SEQUENCE [LARGE SCALE GENOMIC DNA]</scope>
    <source>
        <strain evidence="2 3">ZS-1/3</strain>
    </source>
</reference>
<dbReference type="SUPFAM" id="SSF47473">
    <property type="entry name" value="EF-hand"/>
    <property type="match status" value="1"/>
</dbReference>
<evidence type="ECO:0000313" key="2">
    <source>
        <dbReference type="EMBL" id="NNU17168.1"/>
    </source>
</evidence>
<dbReference type="PROSITE" id="PS00018">
    <property type="entry name" value="EF_HAND_1"/>
    <property type="match status" value="2"/>
</dbReference>
<keyword evidence="3" id="KW-1185">Reference proteome</keyword>
<feature type="compositionally biased region" description="Gly residues" evidence="1">
    <location>
        <begin position="162"/>
        <end position="184"/>
    </location>
</feature>